<keyword evidence="11" id="KW-1185">Reference proteome</keyword>
<feature type="binding site" evidence="8">
    <location>
        <position position="87"/>
    </location>
    <ligand>
        <name>Zn(2+)</name>
        <dbReference type="ChEBI" id="CHEBI:29105"/>
        <note>catalytic</note>
    </ligand>
</feature>
<dbReference type="STRING" id="914150.TQ33_1516"/>
<evidence type="ECO:0000259" key="9">
    <source>
        <dbReference type="PROSITE" id="PS51747"/>
    </source>
</evidence>
<feature type="active site" description="Proton donor" evidence="8">
    <location>
        <position position="59"/>
    </location>
</feature>
<name>A0A0F6RCJ5_9GAMM</name>
<gene>
    <name evidence="8" type="primary">tadA</name>
    <name evidence="10" type="ORF">TQ33_1516</name>
</gene>
<dbReference type="AlphaFoldDB" id="A0A0F6RCJ5"/>
<evidence type="ECO:0000256" key="5">
    <source>
        <dbReference type="ARBA" id="ARBA00022801"/>
    </source>
</evidence>
<evidence type="ECO:0000313" key="10">
    <source>
        <dbReference type="EMBL" id="AKE52463.1"/>
    </source>
</evidence>
<dbReference type="SUPFAM" id="SSF53927">
    <property type="entry name" value="Cytidine deaminase-like"/>
    <property type="match status" value="1"/>
</dbReference>
<accession>A0A0F6RCJ5</accession>
<dbReference type="InterPro" id="IPR016193">
    <property type="entry name" value="Cytidine_deaminase-like"/>
</dbReference>
<dbReference type="GO" id="GO:0008270">
    <property type="term" value="F:zinc ion binding"/>
    <property type="evidence" value="ECO:0007669"/>
    <property type="project" value="UniProtKB-UniRule"/>
</dbReference>
<comment type="cofactor">
    <cofactor evidence="8">
        <name>Zn(2+)</name>
        <dbReference type="ChEBI" id="CHEBI:29105"/>
    </cofactor>
    <text evidence="8">Binds 1 zinc ion per subunit.</text>
</comment>
<comment type="catalytic activity">
    <reaction evidence="7 8">
        <text>adenosine(34) in tRNA + H2O + H(+) = inosine(34) in tRNA + NH4(+)</text>
        <dbReference type="Rhea" id="RHEA:43168"/>
        <dbReference type="Rhea" id="RHEA-COMP:10373"/>
        <dbReference type="Rhea" id="RHEA-COMP:10374"/>
        <dbReference type="ChEBI" id="CHEBI:15377"/>
        <dbReference type="ChEBI" id="CHEBI:15378"/>
        <dbReference type="ChEBI" id="CHEBI:28938"/>
        <dbReference type="ChEBI" id="CHEBI:74411"/>
        <dbReference type="ChEBI" id="CHEBI:82852"/>
        <dbReference type="EC" id="3.5.4.33"/>
    </reaction>
</comment>
<evidence type="ECO:0000256" key="7">
    <source>
        <dbReference type="ARBA" id="ARBA00048045"/>
    </source>
</evidence>
<dbReference type="KEGG" id="kge:TQ33_1516"/>
<feature type="binding site" evidence="8">
    <location>
        <position position="57"/>
    </location>
    <ligand>
        <name>Zn(2+)</name>
        <dbReference type="ChEBI" id="CHEBI:29105"/>
        <note>catalytic</note>
    </ligand>
</feature>
<dbReference type="PANTHER" id="PTHR11079">
    <property type="entry name" value="CYTOSINE DEAMINASE FAMILY MEMBER"/>
    <property type="match status" value="1"/>
</dbReference>
<sequence length="159" mass="17576">MTNFTEQDRQFMQRAFELAETAKEKGEVPVGAVLVKDGEVVGEGFNQPILNSDPTAHAEIVALREAGSKLENYRLVDTTLYVTLEPCAMCAMALVHARVSRVVYATEDPRTGAGGSVLNLLDHASFNHRCEVSSGLLQEQCSEQLKTFFKAKRDNNRTK</sequence>
<evidence type="ECO:0000256" key="3">
    <source>
        <dbReference type="ARBA" id="ARBA00022694"/>
    </source>
</evidence>
<dbReference type="GO" id="GO:0052717">
    <property type="term" value="F:tRNA-specific adenosine-34 deaminase activity"/>
    <property type="evidence" value="ECO:0007669"/>
    <property type="project" value="UniProtKB-UniRule"/>
</dbReference>
<comment type="function">
    <text evidence="8">Catalyzes the deamination of adenosine to inosine at the wobble position 34 of tRNA(Arg2).</text>
</comment>
<dbReference type="RefSeq" id="WP_046561529.1">
    <property type="nucleotide sequence ID" value="NZ_CP010975.1"/>
</dbReference>
<proteinExistence type="inferred from homology"/>
<dbReference type="PROSITE" id="PS51747">
    <property type="entry name" value="CYT_DCMP_DEAMINASES_2"/>
    <property type="match status" value="1"/>
</dbReference>
<reference evidence="10 11" key="1">
    <citation type="submission" date="2015-02" db="EMBL/GenBank/DDBJ databases">
        <title>Complete genome sequence of Kangiella geojedonensis strain YCS-5T.</title>
        <authorList>
            <person name="Kim K.M."/>
        </authorList>
    </citation>
    <scope>NUCLEOTIDE SEQUENCE [LARGE SCALE GENOMIC DNA]</scope>
    <source>
        <strain evidence="10 11">YCS-5</strain>
    </source>
</reference>
<dbReference type="InterPro" id="IPR028883">
    <property type="entry name" value="tRNA_aden_deaminase"/>
</dbReference>
<dbReference type="PANTHER" id="PTHR11079:SF202">
    <property type="entry name" value="TRNA-SPECIFIC ADENOSINE DEAMINASE"/>
    <property type="match status" value="1"/>
</dbReference>
<dbReference type="GO" id="GO:0002100">
    <property type="term" value="P:tRNA wobble adenosine to inosine editing"/>
    <property type="evidence" value="ECO:0007669"/>
    <property type="project" value="UniProtKB-UniRule"/>
</dbReference>
<dbReference type="HAMAP" id="MF_00972">
    <property type="entry name" value="tRNA_aden_deaminase"/>
    <property type="match status" value="1"/>
</dbReference>
<evidence type="ECO:0000256" key="6">
    <source>
        <dbReference type="ARBA" id="ARBA00022833"/>
    </source>
</evidence>
<evidence type="ECO:0000256" key="1">
    <source>
        <dbReference type="ARBA" id="ARBA00010669"/>
    </source>
</evidence>
<dbReference type="Proteomes" id="UP000034071">
    <property type="component" value="Chromosome"/>
</dbReference>
<dbReference type="EC" id="3.5.4.33" evidence="8"/>
<keyword evidence="5 8" id="KW-0378">Hydrolase</keyword>
<evidence type="ECO:0000256" key="2">
    <source>
        <dbReference type="ARBA" id="ARBA00011738"/>
    </source>
</evidence>
<evidence type="ECO:0000256" key="4">
    <source>
        <dbReference type="ARBA" id="ARBA00022723"/>
    </source>
</evidence>
<keyword evidence="4 8" id="KW-0479">Metal-binding</keyword>
<dbReference type="EMBL" id="CP010975">
    <property type="protein sequence ID" value="AKE52463.1"/>
    <property type="molecule type" value="Genomic_DNA"/>
</dbReference>
<dbReference type="NCBIfam" id="NF008113">
    <property type="entry name" value="PRK10860.1"/>
    <property type="match status" value="1"/>
</dbReference>
<dbReference type="PATRIC" id="fig|914150.5.peg.1535"/>
<feature type="binding site" evidence="8">
    <location>
        <position position="90"/>
    </location>
    <ligand>
        <name>Zn(2+)</name>
        <dbReference type="ChEBI" id="CHEBI:29105"/>
        <note>catalytic</note>
    </ligand>
</feature>
<organism evidence="10 11">
    <name type="scientific">Kangiella geojedonensis</name>
    <dbReference type="NCBI Taxonomy" id="914150"/>
    <lineage>
        <taxon>Bacteria</taxon>
        <taxon>Pseudomonadati</taxon>
        <taxon>Pseudomonadota</taxon>
        <taxon>Gammaproteobacteria</taxon>
        <taxon>Kangiellales</taxon>
        <taxon>Kangiellaceae</taxon>
        <taxon>Kangiella</taxon>
    </lineage>
</organism>
<dbReference type="OrthoDB" id="9802676at2"/>
<evidence type="ECO:0000256" key="8">
    <source>
        <dbReference type="HAMAP-Rule" id="MF_00972"/>
    </source>
</evidence>
<comment type="subunit">
    <text evidence="2 8">Homodimer.</text>
</comment>
<dbReference type="FunFam" id="3.40.140.10:FF:000005">
    <property type="entry name" value="tRNA-specific adenosine deaminase"/>
    <property type="match status" value="1"/>
</dbReference>
<evidence type="ECO:0000313" key="11">
    <source>
        <dbReference type="Proteomes" id="UP000034071"/>
    </source>
</evidence>
<dbReference type="Pfam" id="PF00383">
    <property type="entry name" value="dCMP_cyt_deam_1"/>
    <property type="match status" value="1"/>
</dbReference>
<dbReference type="PROSITE" id="PS00903">
    <property type="entry name" value="CYT_DCMP_DEAMINASES_1"/>
    <property type="match status" value="1"/>
</dbReference>
<protein>
    <recommendedName>
        <fullName evidence="8">tRNA-specific adenosine deaminase</fullName>
        <ecNumber evidence="8">3.5.4.33</ecNumber>
    </recommendedName>
</protein>
<dbReference type="InterPro" id="IPR002125">
    <property type="entry name" value="CMP_dCMP_dom"/>
</dbReference>
<feature type="domain" description="CMP/dCMP-type deaminase" evidence="9">
    <location>
        <begin position="6"/>
        <end position="118"/>
    </location>
</feature>
<comment type="similarity">
    <text evidence="1">Belongs to the cytidine and deoxycytidylate deaminase family. ADAT2 subfamily.</text>
</comment>
<dbReference type="InterPro" id="IPR016192">
    <property type="entry name" value="APOBEC/CMP_deaminase_Zn-bd"/>
</dbReference>
<keyword evidence="6 8" id="KW-0862">Zinc</keyword>
<keyword evidence="3 8" id="KW-0819">tRNA processing</keyword>
<dbReference type="Gene3D" id="3.40.140.10">
    <property type="entry name" value="Cytidine Deaminase, domain 2"/>
    <property type="match status" value="1"/>
</dbReference>
<dbReference type="HOGENOM" id="CLU_025810_3_0_6"/>
<dbReference type="CDD" id="cd01285">
    <property type="entry name" value="nucleoside_deaminase"/>
    <property type="match status" value="1"/>
</dbReference>